<dbReference type="PANTHER" id="PTHR40265">
    <property type="entry name" value="BLL2707 PROTEIN"/>
    <property type="match status" value="1"/>
</dbReference>
<dbReference type="Pfam" id="PF13468">
    <property type="entry name" value="Glyoxalase_3"/>
    <property type="match status" value="1"/>
</dbReference>
<dbReference type="STRING" id="1003.SAMN04488541_102238"/>
<keyword evidence="3" id="KW-1185">Reference proteome</keyword>
<dbReference type="InterPro" id="IPR029068">
    <property type="entry name" value="Glyas_Bleomycin-R_OHBP_Dase"/>
</dbReference>
<protein>
    <submittedName>
        <fullName evidence="2">Glyoxalase-like domain-containing protein</fullName>
    </submittedName>
</protein>
<dbReference type="SUPFAM" id="SSF54593">
    <property type="entry name" value="Glyoxalase/Bleomycin resistance protein/Dihydroxybiphenyl dioxygenase"/>
    <property type="match status" value="1"/>
</dbReference>
<gene>
    <name evidence="2" type="ORF">SAMN04488541_102238</name>
</gene>
<dbReference type="EMBL" id="FONY01000022">
    <property type="protein sequence ID" value="SFF25772.1"/>
    <property type="molecule type" value="Genomic_DNA"/>
</dbReference>
<feature type="domain" description="Glyoxalase-like" evidence="1">
    <location>
        <begin position="5"/>
        <end position="200"/>
    </location>
</feature>
<dbReference type="Gene3D" id="3.10.180.10">
    <property type="entry name" value="2,3-Dihydroxybiphenyl 1,2-Dioxygenase, domain 1"/>
    <property type="match status" value="1"/>
</dbReference>
<evidence type="ECO:0000313" key="2">
    <source>
        <dbReference type="EMBL" id="SFF25772.1"/>
    </source>
</evidence>
<evidence type="ECO:0000313" key="3">
    <source>
        <dbReference type="Proteomes" id="UP000199513"/>
    </source>
</evidence>
<sequence>MALQLDHVVLLVENLDEGIKQYQKEGFKVSKGGKHNNGVTENALIHFKNGTFIEILAVRKRWKTKWTKLLFQIGYFKADSQSPHSGFQQRFVGRALLFPKGIIDFCLLATAGEQDFWEVQKRKVPTTHLTSMQRLKPDGQVLTWKIFTPFSMYLPFVMTPYEPPFSPLPANLEHENGIKGIEKLSVYIPKNNFENAVQSYKQFLDKQIAYSDEEKVVFQLEKGQIAVCKGDVHLGFSISYLS</sequence>
<proteinExistence type="predicted"/>
<dbReference type="InterPro" id="IPR025870">
    <property type="entry name" value="Glyoxalase-like_dom"/>
</dbReference>
<accession>A0A1I2H7W5</accession>
<name>A0A1I2H7W5_9BACT</name>
<dbReference type="PANTHER" id="PTHR40265:SF1">
    <property type="entry name" value="GLYOXALASE-LIKE DOMAIN-CONTAINING PROTEIN"/>
    <property type="match status" value="1"/>
</dbReference>
<reference evidence="2 3" key="1">
    <citation type="submission" date="2016-10" db="EMBL/GenBank/DDBJ databases">
        <authorList>
            <person name="de Groot N.N."/>
        </authorList>
    </citation>
    <scope>NUCLEOTIDE SEQUENCE [LARGE SCALE GENOMIC DNA]</scope>
    <source>
        <strain>GEY</strain>
        <strain evidence="3">DSM 9560</strain>
    </source>
</reference>
<dbReference type="RefSeq" id="WP_091546072.1">
    <property type="nucleotide sequence ID" value="NZ_FONY01000022.1"/>
</dbReference>
<dbReference type="AlphaFoldDB" id="A0A1I2H7W5"/>
<dbReference type="OrthoDB" id="9111355at2"/>
<dbReference type="Proteomes" id="UP000199513">
    <property type="component" value="Unassembled WGS sequence"/>
</dbReference>
<organism evidence="2 3">
    <name type="scientific">Thermoflexibacter ruber</name>
    <dbReference type="NCBI Taxonomy" id="1003"/>
    <lineage>
        <taxon>Bacteria</taxon>
        <taxon>Pseudomonadati</taxon>
        <taxon>Bacteroidota</taxon>
        <taxon>Cytophagia</taxon>
        <taxon>Cytophagales</taxon>
        <taxon>Thermoflexibacteraceae</taxon>
        <taxon>Thermoflexibacter</taxon>
    </lineage>
</organism>
<evidence type="ECO:0000259" key="1">
    <source>
        <dbReference type="Pfam" id="PF13468"/>
    </source>
</evidence>